<feature type="transmembrane region" description="Helical" evidence="1">
    <location>
        <begin position="6"/>
        <end position="31"/>
    </location>
</feature>
<evidence type="ECO:0000313" key="3">
    <source>
        <dbReference type="Proteomes" id="UP001516662"/>
    </source>
</evidence>
<name>A0ABR9QN70_9BACI</name>
<evidence type="ECO:0008006" key="4">
    <source>
        <dbReference type="Google" id="ProtNLM"/>
    </source>
</evidence>
<dbReference type="EMBL" id="JADCLJ010000024">
    <property type="protein sequence ID" value="MBE4909956.1"/>
    <property type="molecule type" value="Genomic_DNA"/>
</dbReference>
<organism evidence="2 3">
    <name type="scientific">Litchfieldia luteola</name>
    <dbReference type="NCBI Taxonomy" id="682179"/>
    <lineage>
        <taxon>Bacteria</taxon>
        <taxon>Bacillati</taxon>
        <taxon>Bacillota</taxon>
        <taxon>Bacilli</taxon>
        <taxon>Bacillales</taxon>
        <taxon>Bacillaceae</taxon>
        <taxon>Litchfieldia</taxon>
    </lineage>
</organism>
<evidence type="ECO:0000256" key="1">
    <source>
        <dbReference type="SAM" id="Phobius"/>
    </source>
</evidence>
<keyword evidence="1" id="KW-1133">Transmembrane helix</keyword>
<reference evidence="2 3" key="1">
    <citation type="submission" date="2020-10" db="EMBL/GenBank/DDBJ databases">
        <title>Bacillus sp. HD4P25, an endophyte from a halophyte.</title>
        <authorList>
            <person name="Sun J.-Q."/>
        </authorList>
    </citation>
    <scope>NUCLEOTIDE SEQUENCE [LARGE SCALE GENOMIC DNA]</scope>
    <source>
        <strain evidence="2 3">YIM 93174</strain>
    </source>
</reference>
<evidence type="ECO:0000313" key="2">
    <source>
        <dbReference type="EMBL" id="MBE4909956.1"/>
    </source>
</evidence>
<keyword evidence="3" id="KW-1185">Reference proteome</keyword>
<proteinExistence type="predicted"/>
<protein>
    <recommendedName>
        <fullName evidence="4">NADH dehydrogenase subunit 6</fullName>
    </recommendedName>
</protein>
<sequence length="87" mass="9541">MTNNNLIRFITIGSILTIVGFILLFFSTYFGTSMAENWLMKQGGADTALFHIMIESYITNFVVAGGILLGIGLVTTLVTSFMILNVK</sequence>
<gene>
    <name evidence="2" type="ORF">IMZ08_18120</name>
</gene>
<keyword evidence="1" id="KW-0812">Transmembrane</keyword>
<comment type="caution">
    <text evidence="2">The sequence shown here is derived from an EMBL/GenBank/DDBJ whole genome shotgun (WGS) entry which is preliminary data.</text>
</comment>
<dbReference type="RefSeq" id="WP_193539082.1">
    <property type="nucleotide sequence ID" value="NZ_JADCLJ010000024.1"/>
</dbReference>
<feature type="transmembrane region" description="Helical" evidence="1">
    <location>
        <begin position="61"/>
        <end position="84"/>
    </location>
</feature>
<keyword evidence="1" id="KW-0472">Membrane</keyword>
<dbReference type="Proteomes" id="UP001516662">
    <property type="component" value="Unassembled WGS sequence"/>
</dbReference>
<accession>A0ABR9QN70</accession>